<organism evidence="3 4">
    <name type="scientific">Gillisia limnaea (strain DSM 15749 / LMG 21470 / R-8282)</name>
    <dbReference type="NCBI Taxonomy" id="865937"/>
    <lineage>
        <taxon>Bacteria</taxon>
        <taxon>Pseudomonadati</taxon>
        <taxon>Bacteroidota</taxon>
        <taxon>Flavobacteriia</taxon>
        <taxon>Flavobacteriales</taxon>
        <taxon>Flavobacteriaceae</taxon>
        <taxon>Gillisia</taxon>
    </lineage>
</organism>
<dbReference type="Pfam" id="PF01648">
    <property type="entry name" value="ACPS"/>
    <property type="match status" value="1"/>
</dbReference>
<protein>
    <recommendedName>
        <fullName evidence="2">4'-phosphopantetheinyl transferase domain-containing protein</fullName>
    </recommendedName>
</protein>
<dbReference type="EMBL" id="JH594606">
    <property type="protein sequence ID" value="EHQ02473.1"/>
    <property type="molecule type" value="Genomic_DNA"/>
</dbReference>
<gene>
    <name evidence="3" type="ORF">Gilli_1831</name>
</gene>
<dbReference type="STRING" id="865937.Gilli_1831"/>
<dbReference type="Proteomes" id="UP000003844">
    <property type="component" value="Unassembled WGS sequence"/>
</dbReference>
<dbReference type="AlphaFoldDB" id="H2BRY6"/>
<proteinExistence type="predicted"/>
<dbReference type="Gene3D" id="3.90.470.20">
    <property type="entry name" value="4'-phosphopantetheinyl transferase domain"/>
    <property type="match status" value="2"/>
</dbReference>
<dbReference type="GO" id="GO:0000287">
    <property type="term" value="F:magnesium ion binding"/>
    <property type="evidence" value="ECO:0007669"/>
    <property type="project" value="InterPro"/>
</dbReference>
<evidence type="ECO:0000313" key="3">
    <source>
        <dbReference type="EMBL" id="EHQ02473.1"/>
    </source>
</evidence>
<sequence length="215" mass="24867">MPLYKRITVDEHTKVFIWKVEEPLKWLSEGIELTTNCQVRVDGMKSELHQRGFMSIRHLLAEAGYVDKDLYYDDWGKPHLKSGKHISITHSFTFTGIIISDEEVGIDIEMQRDKILKIANKFTPLEEYHTVANEEALIRKLTIVWGGKESIYKLMAEPGLGFLQHINITDFDFEATETTGTVLFKGKKSRFKLDFLEFEGFTCVYARQLAEAKNK</sequence>
<keyword evidence="4" id="KW-1185">Reference proteome</keyword>
<reference evidence="4" key="1">
    <citation type="journal article" date="2012" name="Stand. Genomic Sci.">
        <title>Genome sequence of the Antarctic rhodopsins-containing flavobacterium Gillisia limnaea type strain (R-8282(T)).</title>
        <authorList>
            <person name="Riedel T."/>
            <person name="Held B."/>
            <person name="Nolan M."/>
            <person name="Lucas S."/>
            <person name="Lapidus A."/>
            <person name="Tice H."/>
            <person name="Del Rio T.G."/>
            <person name="Cheng J.F."/>
            <person name="Han C."/>
            <person name="Tapia R."/>
            <person name="Goodwin L.A."/>
            <person name="Pitluck S."/>
            <person name="Liolios K."/>
            <person name="Mavromatis K."/>
            <person name="Pagani I."/>
            <person name="Ivanova N."/>
            <person name="Mikhailova N."/>
            <person name="Pati A."/>
            <person name="Chen A."/>
            <person name="Palaniappan K."/>
            <person name="Land M."/>
            <person name="Rohde M."/>
            <person name="Tindall B.J."/>
            <person name="Detter J.C."/>
            <person name="Goker M."/>
            <person name="Bristow J."/>
            <person name="Eisen J.A."/>
            <person name="Markowitz V."/>
            <person name="Hugenholtz P."/>
            <person name="Kyrpides N.C."/>
            <person name="Klenk H.P."/>
            <person name="Woyke T."/>
        </authorList>
    </citation>
    <scope>NUCLEOTIDE SEQUENCE [LARGE SCALE GENOMIC DNA]</scope>
    <source>
        <strain evidence="4">DSM 15749 / LMG 21470 / R-8282</strain>
    </source>
</reference>
<keyword evidence="1" id="KW-0808">Transferase</keyword>
<dbReference type="HOGENOM" id="CLU_104083_2_0_10"/>
<dbReference type="InterPro" id="IPR008278">
    <property type="entry name" value="4-PPantetheinyl_Trfase_dom"/>
</dbReference>
<evidence type="ECO:0000259" key="2">
    <source>
        <dbReference type="Pfam" id="PF01648"/>
    </source>
</evidence>
<dbReference type="eggNOG" id="COG2091">
    <property type="taxonomic scope" value="Bacteria"/>
</dbReference>
<dbReference type="RefSeq" id="WP_006988783.1">
    <property type="nucleotide sequence ID" value="NZ_JH594606.1"/>
</dbReference>
<name>H2BRY6_GILLR</name>
<accession>H2BRY6</accession>
<evidence type="ECO:0000256" key="1">
    <source>
        <dbReference type="ARBA" id="ARBA00022679"/>
    </source>
</evidence>
<evidence type="ECO:0000313" key="4">
    <source>
        <dbReference type="Proteomes" id="UP000003844"/>
    </source>
</evidence>
<dbReference type="InterPro" id="IPR037143">
    <property type="entry name" value="4-PPantetheinyl_Trfase_dom_sf"/>
</dbReference>
<dbReference type="GO" id="GO:0008897">
    <property type="term" value="F:holo-[acyl-carrier-protein] synthase activity"/>
    <property type="evidence" value="ECO:0007669"/>
    <property type="project" value="InterPro"/>
</dbReference>
<feature type="domain" description="4'-phosphopantetheinyl transferase" evidence="2">
    <location>
        <begin position="104"/>
        <end position="189"/>
    </location>
</feature>
<dbReference type="SUPFAM" id="SSF56214">
    <property type="entry name" value="4'-phosphopantetheinyl transferase"/>
    <property type="match status" value="1"/>
</dbReference>
<dbReference type="OrthoDB" id="1190494at2"/>